<dbReference type="Gene3D" id="3.30.70.270">
    <property type="match status" value="1"/>
</dbReference>
<dbReference type="InterPro" id="IPR043128">
    <property type="entry name" value="Rev_trsase/Diguanyl_cyclase"/>
</dbReference>
<name>A0ABW8KK94_9GAMM</name>
<dbReference type="Gene3D" id="3.30.450.40">
    <property type="match status" value="2"/>
</dbReference>
<dbReference type="Proteomes" id="UP001620397">
    <property type="component" value="Unassembled WGS sequence"/>
</dbReference>
<evidence type="ECO:0000256" key="1">
    <source>
        <dbReference type="SAM" id="Coils"/>
    </source>
</evidence>
<keyword evidence="5" id="KW-1185">Reference proteome</keyword>
<reference evidence="4 5" key="1">
    <citation type="submission" date="2020-10" db="EMBL/GenBank/DDBJ databases">
        <title>Phylogeny of dyella-like bacteria.</title>
        <authorList>
            <person name="Fu J."/>
        </authorList>
    </citation>
    <scope>NUCLEOTIDE SEQUENCE [LARGE SCALE GENOMIC DNA]</scope>
    <source>
        <strain evidence="4 5">DKC-1</strain>
    </source>
</reference>
<dbReference type="Pfam" id="PF00990">
    <property type="entry name" value="GGDEF"/>
    <property type="match status" value="1"/>
</dbReference>
<accession>A0ABW8KK94</accession>
<dbReference type="EMBL" id="JADIKL010000011">
    <property type="protein sequence ID" value="MFK2932361.1"/>
    <property type="molecule type" value="Genomic_DNA"/>
</dbReference>
<dbReference type="SUPFAM" id="SSF141868">
    <property type="entry name" value="EAL domain-like"/>
    <property type="match status" value="1"/>
</dbReference>
<dbReference type="InterPro" id="IPR050706">
    <property type="entry name" value="Cyclic-di-GMP_PDE-like"/>
</dbReference>
<dbReference type="InterPro" id="IPR000160">
    <property type="entry name" value="GGDEF_dom"/>
</dbReference>
<protein>
    <submittedName>
        <fullName evidence="4">EAL domain-containing protein</fullName>
    </submittedName>
</protein>
<dbReference type="SUPFAM" id="SSF55781">
    <property type="entry name" value="GAF domain-like"/>
    <property type="match status" value="2"/>
</dbReference>
<dbReference type="InterPro" id="IPR029016">
    <property type="entry name" value="GAF-like_dom_sf"/>
</dbReference>
<dbReference type="PROSITE" id="PS50883">
    <property type="entry name" value="EAL"/>
    <property type="match status" value="1"/>
</dbReference>
<dbReference type="SMART" id="SM00052">
    <property type="entry name" value="EAL"/>
    <property type="match status" value="1"/>
</dbReference>
<dbReference type="CDD" id="cd01949">
    <property type="entry name" value="GGDEF"/>
    <property type="match status" value="1"/>
</dbReference>
<keyword evidence="1" id="KW-0175">Coiled coil</keyword>
<evidence type="ECO:0000313" key="4">
    <source>
        <dbReference type="EMBL" id="MFK2932361.1"/>
    </source>
</evidence>
<gene>
    <name evidence="4" type="ORF">ISP14_16375</name>
</gene>
<dbReference type="InterPro" id="IPR001633">
    <property type="entry name" value="EAL_dom"/>
</dbReference>
<proteinExistence type="predicted"/>
<dbReference type="SMART" id="SM00267">
    <property type="entry name" value="GGDEF"/>
    <property type="match status" value="1"/>
</dbReference>
<dbReference type="SUPFAM" id="SSF55073">
    <property type="entry name" value="Nucleotide cyclase"/>
    <property type="match status" value="1"/>
</dbReference>
<evidence type="ECO:0000259" key="2">
    <source>
        <dbReference type="PROSITE" id="PS50883"/>
    </source>
</evidence>
<dbReference type="InterPro" id="IPR029787">
    <property type="entry name" value="Nucleotide_cyclase"/>
</dbReference>
<organism evidence="4 5">
    <name type="scientific">Dyella agri</name>
    <dbReference type="NCBI Taxonomy" id="1926869"/>
    <lineage>
        <taxon>Bacteria</taxon>
        <taxon>Pseudomonadati</taxon>
        <taxon>Pseudomonadota</taxon>
        <taxon>Gammaproteobacteria</taxon>
        <taxon>Lysobacterales</taxon>
        <taxon>Rhodanobacteraceae</taxon>
        <taxon>Dyella</taxon>
    </lineage>
</organism>
<evidence type="ECO:0000259" key="3">
    <source>
        <dbReference type="PROSITE" id="PS50887"/>
    </source>
</evidence>
<dbReference type="Pfam" id="PF00563">
    <property type="entry name" value="EAL"/>
    <property type="match status" value="1"/>
</dbReference>
<dbReference type="PANTHER" id="PTHR33121">
    <property type="entry name" value="CYCLIC DI-GMP PHOSPHODIESTERASE PDEF"/>
    <property type="match status" value="1"/>
</dbReference>
<sequence length="986" mass="108285">MNQLRRPHVTIPGEADQLAWLERLIRAPTPQAVGELVVELARACPACGAARLLWLERGECRSTNGKPDTHASAWVLAMLRGEAGASTSAEGECAIRLMPEVPAVLLVREDAAAGPALAVALEPGLALAGQQLQQLLALAELHDSHRQLERSENLQRALFAISDLAGTDLDMPELLRGIHGIVDTLMYAENFYIVRHDPERGTMRFLYYADTVDAQGPDVSRDQPLEARRGSLTWHLLTHGRPLMGSAEQLAAQIGEPLEVVGPDSVDWLGVPMLREGRVHGALVVQSYRHGIGYSDEDRAVLGFVAEHVLAALERKQSKDELERRVLRRTRELAAANRELQQEVLERQRAERLQSVLFRLAELGTADLDEEAFYRHVHAEVGSLLDASNFYIALLDERRQRLDFPYYVDAGVQSTFSMPLERSITAYVLRTGRPWLGSRRELDAMAEAGEVVPRYIGAPSTCWLGVPLRTGDTVIGVVAVQGYGDEMRFGIADQELLGFAALQIANSIHRRRAAAALLQANLQLEHRVEERTRELREQIAERELVQRRLRHEVMHDPLTGLPNRGFLRERLSERLARQQLDAPCALLYLDVDRFKVINDSLGHLAGDAFLQATAGRLQACVCAPDVVARLAGDEFAILLDAVTEPAVAERMAQGVLKALHRPLSIGGRELEPSASVGIAIGDDRHTRADALLRDADIALYRAKQLGRGRYVLFDETLARNAVDELALEGELRHALLHGEFVPHYQPIFRLDSGEVVGHEALLRWNHPRRGVLLPDDFVRIAQDCGQLEAIDWQLFGQVCKRMAQPGAGTGFVTINVSPQHLRHADFDRRLLQLLERSGLAPTRLLIELTEGALLDDPVLVRATLERLRAAGVQTALDDFGTGYSSLSYLHSLPLGKLKIDQVFVRELDPAAAAGANTVVAAILALARALGIGVIAEGIETDAQRDALLAMGCEFGQGFLLGHPGMSPYGPDDDAAAQDGRSGPGAP</sequence>
<dbReference type="InterPro" id="IPR003018">
    <property type="entry name" value="GAF"/>
</dbReference>
<dbReference type="RefSeq" id="WP_404541869.1">
    <property type="nucleotide sequence ID" value="NZ_JADIKL010000011.1"/>
</dbReference>
<evidence type="ECO:0000313" key="5">
    <source>
        <dbReference type="Proteomes" id="UP001620397"/>
    </source>
</evidence>
<dbReference type="Pfam" id="PF13185">
    <property type="entry name" value="GAF_2"/>
    <property type="match status" value="2"/>
</dbReference>
<dbReference type="NCBIfam" id="TIGR00254">
    <property type="entry name" value="GGDEF"/>
    <property type="match status" value="1"/>
</dbReference>
<dbReference type="PROSITE" id="PS50887">
    <property type="entry name" value="GGDEF"/>
    <property type="match status" value="1"/>
</dbReference>
<dbReference type="Gene3D" id="3.20.20.450">
    <property type="entry name" value="EAL domain"/>
    <property type="match status" value="1"/>
</dbReference>
<dbReference type="CDD" id="cd01948">
    <property type="entry name" value="EAL"/>
    <property type="match status" value="1"/>
</dbReference>
<feature type="domain" description="GGDEF" evidence="3">
    <location>
        <begin position="582"/>
        <end position="715"/>
    </location>
</feature>
<dbReference type="InterPro" id="IPR035919">
    <property type="entry name" value="EAL_sf"/>
</dbReference>
<dbReference type="SMART" id="SM00065">
    <property type="entry name" value="GAF"/>
    <property type="match status" value="2"/>
</dbReference>
<comment type="caution">
    <text evidence="4">The sequence shown here is derived from an EMBL/GenBank/DDBJ whole genome shotgun (WGS) entry which is preliminary data.</text>
</comment>
<feature type="domain" description="EAL" evidence="2">
    <location>
        <begin position="724"/>
        <end position="977"/>
    </location>
</feature>
<feature type="coiled-coil region" evidence="1">
    <location>
        <begin position="319"/>
        <end position="353"/>
    </location>
</feature>
<dbReference type="PANTHER" id="PTHR33121:SF70">
    <property type="entry name" value="SIGNALING PROTEIN YKOW"/>
    <property type="match status" value="1"/>
</dbReference>